<gene>
    <name evidence="2" type="ORF">Z519_05740</name>
</gene>
<dbReference type="AlphaFoldDB" id="A0A0D2HQM6"/>
<evidence type="ECO:0000256" key="1">
    <source>
        <dbReference type="SAM" id="Phobius"/>
    </source>
</evidence>
<dbReference type="HOGENOM" id="CLU_1855058_0_0_1"/>
<name>A0A0D2HQM6_CLAB1</name>
<dbReference type="RefSeq" id="XP_016619804.1">
    <property type="nucleotide sequence ID" value="XM_016763480.1"/>
</dbReference>
<keyword evidence="3" id="KW-1185">Reference proteome</keyword>
<evidence type="ECO:0000313" key="2">
    <source>
        <dbReference type="EMBL" id="KIW93135.1"/>
    </source>
</evidence>
<dbReference type="Proteomes" id="UP000053789">
    <property type="component" value="Unassembled WGS sequence"/>
</dbReference>
<evidence type="ECO:0000313" key="3">
    <source>
        <dbReference type="Proteomes" id="UP000053789"/>
    </source>
</evidence>
<reference evidence="2" key="1">
    <citation type="submission" date="2015-01" db="EMBL/GenBank/DDBJ databases">
        <title>The Genome Sequence of Cladophialophora bantiana CBS 173.52.</title>
        <authorList>
            <consortium name="The Broad Institute Genomics Platform"/>
            <person name="Cuomo C."/>
            <person name="de Hoog S."/>
            <person name="Gorbushina A."/>
            <person name="Stielow B."/>
            <person name="Teixiera M."/>
            <person name="Abouelleil A."/>
            <person name="Chapman S.B."/>
            <person name="Priest M."/>
            <person name="Young S.K."/>
            <person name="Wortman J."/>
            <person name="Nusbaum C."/>
            <person name="Birren B."/>
        </authorList>
    </citation>
    <scope>NUCLEOTIDE SEQUENCE [LARGE SCALE GENOMIC DNA]</scope>
    <source>
        <strain evidence="2">CBS 173.52</strain>
    </source>
</reference>
<organism evidence="2 3">
    <name type="scientific">Cladophialophora bantiana (strain ATCC 10958 / CBS 173.52 / CDC B-1940 / NIH 8579)</name>
    <name type="common">Xylohypha bantiana</name>
    <dbReference type="NCBI Taxonomy" id="1442370"/>
    <lineage>
        <taxon>Eukaryota</taxon>
        <taxon>Fungi</taxon>
        <taxon>Dikarya</taxon>
        <taxon>Ascomycota</taxon>
        <taxon>Pezizomycotina</taxon>
        <taxon>Eurotiomycetes</taxon>
        <taxon>Chaetothyriomycetidae</taxon>
        <taxon>Chaetothyriales</taxon>
        <taxon>Herpotrichiellaceae</taxon>
        <taxon>Cladophialophora</taxon>
    </lineage>
</organism>
<proteinExistence type="predicted"/>
<feature type="transmembrane region" description="Helical" evidence="1">
    <location>
        <begin position="45"/>
        <end position="65"/>
    </location>
</feature>
<feature type="transmembrane region" description="Helical" evidence="1">
    <location>
        <begin position="115"/>
        <end position="133"/>
    </location>
</feature>
<protein>
    <submittedName>
        <fullName evidence="2">Uncharacterized protein</fullName>
    </submittedName>
</protein>
<sequence>MAAVVIEPLPPPPSPSPPAPSAAPTVAVVAAAENAPPRKTFYRRYLFVFFLAIGGPIAAGAFAMSLPKDKDSSRRDYIILGALSGPVFWWGKTVAQRVTGEWGGDREWRDFWSEVFILGYAYIVGLMYAILLTKTYRP</sequence>
<accession>A0A0D2HQM6</accession>
<keyword evidence="1" id="KW-0812">Transmembrane</keyword>
<dbReference type="GeneID" id="27698668"/>
<dbReference type="EMBL" id="KN846987">
    <property type="protein sequence ID" value="KIW93135.1"/>
    <property type="molecule type" value="Genomic_DNA"/>
</dbReference>
<keyword evidence="1" id="KW-1133">Transmembrane helix</keyword>
<keyword evidence="1" id="KW-0472">Membrane</keyword>
<dbReference type="VEuPathDB" id="FungiDB:Z519_05740"/>